<keyword evidence="7" id="KW-1185">Reference proteome</keyword>
<dbReference type="Proteomes" id="UP000094197">
    <property type="component" value="Chromosome 1"/>
</dbReference>
<sequence>MKILHLSDLHFPTPIPFFQLKGKMIVGYLNYTLRRKKKYPSYVWNSILKSVETLKPDAIVVSGDITNVSHEKEFQVAGEILSELPQDKIFYIPGNHDRYTKQSVGEHPFFEKYFSKLSGDSISHNADYIRIKKIGNLHFVGWDSSLPLSILDAYGRIQPSIIEKTQKILQEMKIQEYVLVCHHPIWNPEERQETVHHRLRNREEIAKILKKQPPLAFLHGHVHTNWVKFPGDEMPYFVVNSASSTRLSDSRHHCGFHLLEIEKRNIKIQRYIYDSEQSKFTEVPLISYSEKE</sequence>
<dbReference type="SUPFAM" id="SSF56300">
    <property type="entry name" value="Metallo-dependent phosphatases"/>
    <property type="match status" value="1"/>
</dbReference>
<dbReference type="AlphaFoldDB" id="A0A1D7UX59"/>
<evidence type="ECO:0000256" key="1">
    <source>
        <dbReference type="ARBA" id="ARBA00022723"/>
    </source>
</evidence>
<evidence type="ECO:0000259" key="5">
    <source>
        <dbReference type="Pfam" id="PF00149"/>
    </source>
</evidence>
<dbReference type="InterPro" id="IPR004843">
    <property type="entry name" value="Calcineurin-like_PHP"/>
</dbReference>
<dbReference type="RefSeq" id="WP_069607404.1">
    <property type="nucleotide sequence ID" value="NZ_CP015217.1"/>
</dbReference>
<reference evidence="6 7" key="1">
    <citation type="submission" date="2016-04" db="EMBL/GenBank/DDBJ databases">
        <title>Complete genome seqeunce of Leptospira alstonii serovar Room22.</title>
        <authorList>
            <person name="Nally J.E."/>
            <person name="Bayles D.O."/>
            <person name="Hurley D."/>
            <person name="Fanning S."/>
            <person name="McMahon B.J."/>
            <person name="Arent Z."/>
        </authorList>
    </citation>
    <scope>NUCLEOTIDE SEQUENCE [LARGE SCALE GENOMIC DNA]</scope>
    <source>
        <strain evidence="6 7">GWTS #1</strain>
    </source>
</reference>
<evidence type="ECO:0000313" key="7">
    <source>
        <dbReference type="Proteomes" id="UP000094197"/>
    </source>
</evidence>
<dbReference type="GO" id="GO:0046872">
    <property type="term" value="F:metal ion binding"/>
    <property type="evidence" value="ECO:0007669"/>
    <property type="project" value="UniProtKB-KW"/>
</dbReference>
<comment type="similarity">
    <text evidence="4">Belongs to the cyclic nucleotide phosphodiesterase class-III family.</text>
</comment>
<organism evidence="6 7">
    <name type="scientific">Leptospira tipperaryensis</name>
    <dbReference type="NCBI Taxonomy" id="2564040"/>
    <lineage>
        <taxon>Bacteria</taxon>
        <taxon>Pseudomonadati</taxon>
        <taxon>Spirochaetota</taxon>
        <taxon>Spirochaetia</taxon>
        <taxon>Leptospirales</taxon>
        <taxon>Leptospiraceae</taxon>
        <taxon>Leptospira</taxon>
    </lineage>
</organism>
<dbReference type="InterPro" id="IPR029052">
    <property type="entry name" value="Metallo-depent_PP-like"/>
</dbReference>
<keyword evidence="2 6" id="KW-0378">Hydrolase</keyword>
<gene>
    <name evidence="6" type="ORF">A0128_10155</name>
</gene>
<dbReference type="EMBL" id="CP015217">
    <property type="protein sequence ID" value="AOP34176.1"/>
    <property type="molecule type" value="Genomic_DNA"/>
</dbReference>
<protein>
    <submittedName>
        <fullName evidence="6">Phosphohydrolase</fullName>
    </submittedName>
</protein>
<dbReference type="PANTHER" id="PTHR42988:SF2">
    <property type="entry name" value="CYCLIC NUCLEOTIDE PHOSPHODIESTERASE CBUA0032-RELATED"/>
    <property type="match status" value="1"/>
</dbReference>
<proteinExistence type="inferred from homology"/>
<accession>A0A1D7UX59</accession>
<keyword evidence="3" id="KW-0408">Iron</keyword>
<name>A0A1D7UX59_9LEPT</name>
<dbReference type="OrthoDB" id="371150at2"/>
<feature type="domain" description="Calcineurin-like phosphoesterase" evidence="5">
    <location>
        <begin position="1"/>
        <end position="224"/>
    </location>
</feature>
<dbReference type="KEGG" id="laj:A0128_10155"/>
<evidence type="ECO:0000256" key="4">
    <source>
        <dbReference type="ARBA" id="ARBA00025742"/>
    </source>
</evidence>
<dbReference type="Pfam" id="PF00149">
    <property type="entry name" value="Metallophos"/>
    <property type="match status" value="1"/>
</dbReference>
<dbReference type="PANTHER" id="PTHR42988">
    <property type="entry name" value="PHOSPHOHYDROLASE"/>
    <property type="match status" value="1"/>
</dbReference>
<evidence type="ECO:0000256" key="3">
    <source>
        <dbReference type="ARBA" id="ARBA00023004"/>
    </source>
</evidence>
<dbReference type="GO" id="GO:0016787">
    <property type="term" value="F:hydrolase activity"/>
    <property type="evidence" value="ECO:0007669"/>
    <property type="project" value="UniProtKB-KW"/>
</dbReference>
<evidence type="ECO:0000256" key="2">
    <source>
        <dbReference type="ARBA" id="ARBA00022801"/>
    </source>
</evidence>
<evidence type="ECO:0000313" key="6">
    <source>
        <dbReference type="EMBL" id="AOP34176.1"/>
    </source>
</evidence>
<keyword evidence="1" id="KW-0479">Metal-binding</keyword>
<dbReference type="Gene3D" id="3.60.21.10">
    <property type="match status" value="1"/>
</dbReference>
<dbReference type="InterPro" id="IPR050884">
    <property type="entry name" value="CNP_phosphodiesterase-III"/>
</dbReference>
<dbReference type="CDD" id="cd07400">
    <property type="entry name" value="MPP_1"/>
    <property type="match status" value="1"/>
</dbReference>